<evidence type="ECO:0000256" key="7">
    <source>
        <dbReference type="SAM" id="Phobius"/>
    </source>
</evidence>
<reference evidence="8 9" key="1">
    <citation type="submission" date="2018-06" db="EMBL/GenBank/DDBJ databases">
        <authorList>
            <consortium name="Pathogen Informatics"/>
            <person name="Doyle S."/>
        </authorList>
    </citation>
    <scope>NUCLEOTIDE SEQUENCE [LARGE SCALE GENOMIC DNA]</scope>
    <source>
        <strain evidence="8 9">NCTC6133</strain>
    </source>
</reference>
<accession>A0A380DXS5</accession>
<feature type="transmembrane region" description="Helical" evidence="7">
    <location>
        <begin position="107"/>
        <end position="128"/>
    </location>
</feature>
<comment type="subcellular location">
    <subcellularLocation>
        <location evidence="1">Cell membrane</location>
        <topology evidence="1">Multi-pass membrane protein</topology>
    </subcellularLocation>
</comment>
<evidence type="ECO:0000313" key="9">
    <source>
        <dbReference type="Proteomes" id="UP000255091"/>
    </source>
</evidence>
<dbReference type="PANTHER" id="PTHR40074:SF2">
    <property type="entry name" value="O-ACETYLTRANSFERASE WECH"/>
    <property type="match status" value="1"/>
</dbReference>
<evidence type="ECO:0000256" key="2">
    <source>
        <dbReference type="ARBA" id="ARBA00007400"/>
    </source>
</evidence>
<name>A0A380DXS5_STAAU</name>
<dbReference type="GO" id="GO:0009246">
    <property type="term" value="P:enterobacterial common antigen biosynthetic process"/>
    <property type="evidence" value="ECO:0007669"/>
    <property type="project" value="TreeGrafter"/>
</dbReference>
<evidence type="ECO:0000313" key="8">
    <source>
        <dbReference type="EMBL" id="SUK61964.1"/>
    </source>
</evidence>
<keyword evidence="4 7" id="KW-0812">Transmembrane</keyword>
<sequence>MGYNYERVLNFLERYLVIMIVLAVATYFVFIALANGDYWNVTSFSYSLTPYNSIMFIVILGICTHFKTMLFNTIQMISAFSFFIYLLHPIILDSLFAYTNIFEDNTMVFLAISLLFILGLCIGVGMILREFYIFRFIIGKQPYN</sequence>
<dbReference type="Proteomes" id="UP000255091">
    <property type="component" value="Unassembled WGS sequence"/>
</dbReference>
<keyword evidence="5 7" id="KW-1133">Transmembrane helix</keyword>
<feature type="transmembrane region" description="Helical" evidence="7">
    <location>
        <begin position="12"/>
        <end position="33"/>
    </location>
</feature>
<dbReference type="AlphaFoldDB" id="A0A380DXS5"/>
<evidence type="ECO:0000256" key="4">
    <source>
        <dbReference type="ARBA" id="ARBA00022692"/>
    </source>
</evidence>
<dbReference type="GO" id="GO:0016413">
    <property type="term" value="F:O-acetyltransferase activity"/>
    <property type="evidence" value="ECO:0007669"/>
    <property type="project" value="TreeGrafter"/>
</dbReference>
<protein>
    <submittedName>
        <fullName evidence="8">Intercellular adhesion protein icaC</fullName>
    </submittedName>
</protein>
<keyword evidence="3" id="KW-1003">Cell membrane</keyword>
<dbReference type="GO" id="GO:0005886">
    <property type="term" value="C:plasma membrane"/>
    <property type="evidence" value="ECO:0007669"/>
    <property type="project" value="UniProtKB-SubCell"/>
</dbReference>
<gene>
    <name evidence="8" type="primary">icaC_2</name>
    <name evidence="8" type="ORF">NCTC6133_03622</name>
</gene>
<keyword evidence="6 7" id="KW-0472">Membrane</keyword>
<evidence type="ECO:0000256" key="6">
    <source>
        <dbReference type="ARBA" id="ARBA00023136"/>
    </source>
</evidence>
<feature type="transmembrane region" description="Helical" evidence="7">
    <location>
        <begin position="53"/>
        <end position="70"/>
    </location>
</feature>
<comment type="similarity">
    <text evidence="2">Belongs to the acyltransferase 3 family.</text>
</comment>
<dbReference type="EMBL" id="UHAP01000001">
    <property type="protein sequence ID" value="SUK61964.1"/>
    <property type="molecule type" value="Genomic_DNA"/>
</dbReference>
<dbReference type="PANTHER" id="PTHR40074">
    <property type="entry name" value="O-ACETYLTRANSFERASE WECH"/>
    <property type="match status" value="1"/>
</dbReference>
<proteinExistence type="inferred from homology"/>
<evidence type="ECO:0000256" key="3">
    <source>
        <dbReference type="ARBA" id="ARBA00022475"/>
    </source>
</evidence>
<evidence type="ECO:0000256" key="5">
    <source>
        <dbReference type="ARBA" id="ARBA00022989"/>
    </source>
</evidence>
<feature type="transmembrane region" description="Helical" evidence="7">
    <location>
        <begin position="82"/>
        <end position="101"/>
    </location>
</feature>
<evidence type="ECO:0000256" key="1">
    <source>
        <dbReference type="ARBA" id="ARBA00004651"/>
    </source>
</evidence>
<organism evidence="8 9">
    <name type="scientific">Staphylococcus aureus</name>
    <dbReference type="NCBI Taxonomy" id="1280"/>
    <lineage>
        <taxon>Bacteria</taxon>
        <taxon>Bacillati</taxon>
        <taxon>Bacillota</taxon>
        <taxon>Bacilli</taxon>
        <taxon>Bacillales</taxon>
        <taxon>Staphylococcaceae</taxon>
        <taxon>Staphylococcus</taxon>
    </lineage>
</organism>